<dbReference type="AlphaFoldDB" id="A0A2T0KHX4"/>
<dbReference type="RefSeq" id="WP_106318123.1">
    <property type="nucleotide sequence ID" value="NZ_BOMO01000022.1"/>
</dbReference>
<protein>
    <submittedName>
        <fullName evidence="6">DksA/TraR C4-type zinc finger protein</fullName>
    </submittedName>
</protein>
<proteinExistence type="predicted"/>
<keyword evidence="3" id="KW-0862">Zinc</keyword>
<feature type="domain" description="Zinc finger DksA/TraR C4-type" evidence="5">
    <location>
        <begin position="78"/>
        <end position="108"/>
    </location>
</feature>
<evidence type="ECO:0000313" key="6">
    <source>
        <dbReference type="EMBL" id="PRX23031.1"/>
    </source>
</evidence>
<keyword evidence="7" id="KW-1185">Reference proteome</keyword>
<evidence type="ECO:0000256" key="2">
    <source>
        <dbReference type="ARBA" id="ARBA00022771"/>
    </source>
</evidence>
<dbReference type="PROSITE" id="PS51128">
    <property type="entry name" value="ZF_DKSA_2"/>
    <property type="match status" value="1"/>
</dbReference>
<evidence type="ECO:0000256" key="4">
    <source>
        <dbReference type="PROSITE-ProRule" id="PRU00510"/>
    </source>
</evidence>
<gene>
    <name evidence="6" type="ORF">CLV67_104559</name>
</gene>
<evidence type="ECO:0000256" key="3">
    <source>
        <dbReference type="ARBA" id="ARBA00022833"/>
    </source>
</evidence>
<comment type="caution">
    <text evidence="6">The sequence shown here is derived from an EMBL/GenBank/DDBJ whole genome shotgun (WGS) entry which is preliminary data.</text>
</comment>
<feature type="zinc finger region" description="dksA C4-type" evidence="4">
    <location>
        <begin position="83"/>
        <end position="107"/>
    </location>
</feature>
<keyword evidence="2" id="KW-0863">Zinc-finger</keyword>
<sequence>MSTTLRPPAGVDAAAMGLLRDMLEENFAVHTAQLTELTVYGRMPGHGGYGPLTLDEWAAHHRREIADSADALRRMADGTYGLCRICHRAIPAGLLRAVPHAERCVPCRRLP</sequence>
<dbReference type="InterPro" id="IPR000962">
    <property type="entry name" value="Znf_DskA_TraR"/>
</dbReference>
<organism evidence="6 7">
    <name type="scientific">Actinoplanes italicus</name>
    <dbReference type="NCBI Taxonomy" id="113567"/>
    <lineage>
        <taxon>Bacteria</taxon>
        <taxon>Bacillati</taxon>
        <taxon>Actinomycetota</taxon>
        <taxon>Actinomycetes</taxon>
        <taxon>Micromonosporales</taxon>
        <taxon>Micromonosporaceae</taxon>
        <taxon>Actinoplanes</taxon>
    </lineage>
</organism>
<dbReference type="Pfam" id="PF01258">
    <property type="entry name" value="zf-dskA_traR"/>
    <property type="match status" value="1"/>
</dbReference>
<keyword evidence="1" id="KW-0479">Metal-binding</keyword>
<accession>A0A2T0KHX4</accession>
<name>A0A2T0KHX4_9ACTN</name>
<dbReference type="PANTHER" id="PTHR33823:SF4">
    <property type="entry name" value="GENERAL STRESS PROTEIN 16O"/>
    <property type="match status" value="1"/>
</dbReference>
<dbReference type="GO" id="GO:0008270">
    <property type="term" value="F:zinc ion binding"/>
    <property type="evidence" value="ECO:0007669"/>
    <property type="project" value="UniProtKB-KW"/>
</dbReference>
<evidence type="ECO:0000259" key="5">
    <source>
        <dbReference type="Pfam" id="PF01258"/>
    </source>
</evidence>
<dbReference type="PANTHER" id="PTHR33823">
    <property type="entry name" value="RNA POLYMERASE-BINDING TRANSCRIPTION FACTOR DKSA-RELATED"/>
    <property type="match status" value="1"/>
</dbReference>
<dbReference type="Proteomes" id="UP000239415">
    <property type="component" value="Unassembled WGS sequence"/>
</dbReference>
<evidence type="ECO:0000313" key="7">
    <source>
        <dbReference type="Proteomes" id="UP000239415"/>
    </source>
</evidence>
<evidence type="ECO:0000256" key="1">
    <source>
        <dbReference type="ARBA" id="ARBA00022723"/>
    </source>
</evidence>
<dbReference type="Gene3D" id="1.20.120.910">
    <property type="entry name" value="DksA, coiled-coil domain"/>
    <property type="match status" value="1"/>
</dbReference>
<reference evidence="6 7" key="1">
    <citation type="submission" date="2018-03" db="EMBL/GenBank/DDBJ databases">
        <title>Genomic Encyclopedia of Archaeal and Bacterial Type Strains, Phase II (KMG-II): from individual species to whole genera.</title>
        <authorList>
            <person name="Goeker M."/>
        </authorList>
    </citation>
    <scope>NUCLEOTIDE SEQUENCE [LARGE SCALE GENOMIC DNA]</scope>
    <source>
        <strain evidence="6 7">DSM 43146</strain>
    </source>
</reference>
<dbReference type="EMBL" id="PVMZ01000004">
    <property type="protein sequence ID" value="PRX23031.1"/>
    <property type="molecule type" value="Genomic_DNA"/>
</dbReference>